<sequence>MSLVEVFEETYKKRQKDSTRDGWIELRGEKTYAGFQRDVAGGIKKGRVYGVGVQSSSCCLSPLLSGASTSQCPGEIKVMRRQIEELKQRCDTFDVNFTEIQKFMKKHMPESEEEEETESDEVWLLWLFCLGRLDIFCEI</sequence>
<evidence type="ECO:0000313" key="2">
    <source>
        <dbReference type="Proteomes" id="UP000823775"/>
    </source>
</evidence>
<accession>A0ABS8TQF7</accession>
<evidence type="ECO:0000313" key="1">
    <source>
        <dbReference type="EMBL" id="MCD7473106.1"/>
    </source>
</evidence>
<name>A0ABS8TQF7_DATST</name>
<dbReference type="Proteomes" id="UP000823775">
    <property type="component" value="Unassembled WGS sequence"/>
</dbReference>
<reference evidence="1 2" key="1">
    <citation type="journal article" date="2021" name="BMC Genomics">
        <title>Datura genome reveals duplications of psychoactive alkaloid biosynthetic genes and high mutation rate following tissue culture.</title>
        <authorList>
            <person name="Rajewski A."/>
            <person name="Carter-House D."/>
            <person name="Stajich J."/>
            <person name="Litt A."/>
        </authorList>
    </citation>
    <scope>NUCLEOTIDE SEQUENCE [LARGE SCALE GENOMIC DNA]</scope>
    <source>
        <strain evidence="1">AR-01</strain>
    </source>
</reference>
<protein>
    <submittedName>
        <fullName evidence="1">Uncharacterized protein</fullName>
    </submittedName>
</protein>
<keyword evidence="2" id="KW-1185">Reference proteome</keyword>
<dbReference type="EMBL" id="JACEIK010001920">
    <property type="protein sequence ID" value="MCD7473106.1"/>
    <property type="molecule type" value="Genomic_DNA"/>
</dbReference>
<comment type="caution">
    <text evidence="1">The sequence shown here is derived from an EMBL/GenBank/DDBJ whole genome shotgun (WGS) entry which is preliminary data.</text>
</comment>
<proteinExistence type="predicted"/>
<organism evidence="1 2">
    <name type="scientific">Datura stramonium</name>
    <name type="common">Jimsonweed</name>
    <name type="synonym">Common thornapple</name>
    <dbReference type="NCBI Taxonomy" id="4076"/>
    <lineage>
        <taxon>Eukaryota</taxon>
        <taxon>Viridiplantae</taxon>
        <taxon>Streptophyta</taxon>
        <taxon>Embryophyta</taxon>
        <taxon>Tracheophyta</taxon>
        <taxon>Spermatophyta</taxon>
        <taxon>Magnoliopsida</taxon>
        <taxon>eudicotyledons</taxon>
        <taxon>Gunneridae</taxon>
        <taxon>Pentapetalae</taxon>
        <taxon>asterids</taxon>
        <taxon>lamiids</taxon>
        <taxon>Solanales</taxon>
        <taxon>Solanaceae</taxon>
        <taxon>Solanoideae</taxon>
        <taxon>Datureae</taxon>
        <taxon>Datura</taxon>
    </lineage>
</organism>
<gene>
    <name evidence="1" type="ORF">HAX54_014728</name>
</gene>